<evidence type="ECO:0000256" key="1">
    <source>
        <dbReference type="SAM" id="MobiDB-lite"/>
    </source>
</evidence>
<feature type="signal peptide" evidence="2">
    <location>
        <begin position="1"/>
        <end position="22"/>
    </location>
</feature>
<gene>
    <name evidence="3" type="ORF">FAZ21_11055</name>
</gene>
<evidence type="ECO:0000256" key="2">
    <source>
        <dbReference type="SAM" id="SignalP"/>
    </source>
</evidence>
<comment type="caution">
    <text evidence="3">The sequence shown here is derived from an EMBL/GenBank/DDBJ whole genome shotgun (WGS) entry which is preliminary data.</text>
</comment>
<feature type="chain" id="PRO_5020734925" evidence="2">
    <location>
        <begin position="23"/>
        <end position="79"/>
    </location>
</feature>
<evidence type="ECO:0000313" key="4">
    <source>
        <dbReference type="Proteomes" id="UP000310016"/>
    </source>
</evidence>
<evidence type="ECO:0000313" key="3">
    <source>
        <dbReference type="EMBL" id="TJZ73151.1"/>
    </source>
</evidence>
<sequence>MKRILTSLLAASAVMAATGAIANDADTYHPESSSMNPPIEQSQDLQVDRSFGNWGTWDSNRDNAASPRTNESLDSNSDR</sequence>
<feature type="compositionally biased region" description="Polar residues" evidence="1">
    <location>
        <begin position="30"/>
        <end position="44"/>
    </location>
</feature>
<feature type="region of interest" description="Disordered" evidence="1">
    <location>
        <begin position="25"/>
        <end position="44"/>
    </location>
</feature>
<name>A0A4U0PX63_9NEIS</name>
<dbReference type="RefSeq" id="WP_136773509.1">
    <property type="nucleotide sequence ID" value="NZ_CP156074.1"/>
</dbReference>
<dbReference type="EMBL" id="SUMF01000011">
    <property type="protein sequence ID" value="TJZ73151.1"/>
    <property type="molecule type" value="Genomic_DNA"/>
</dbReference>
<proteinExistence type="predicted"/>
<dbReference type="OrthoDB" id="9978659at2"/>
<keyword evidence="4" id="KW-1185">Reference proteome</keyword>
<dbReference type="Proteomes" id="UP000310016">
    <property type="component" value="Unassembled WGS sequence"/>
</dbReference>
<dbReference type="AlphaFoldDB" id="A0A4U0PX63"/>
<keyword evidence="2" id="KW-0732">Signal</keyword>
<protein>
    <submittedName>
        <fullName evidence="3">Uncharacterized protein</fullName>
    </submittedName>
</protein>
<feature type="compositionally biased region" description="Polar residues" evidence="1">
    <location>
        <begin position="56"/>
        <end position="79"/>
    </location>
</feature>
<feature type="region of interest" description="Disordered" evidence="1">
    <location>
        <begin position="49"/>
        <end position="79"/>
    </location>
</feature>
<accession>A0A4U0PX63</accession>
<reference evidence="3 4" key="1">
    <citation type="submission" date="2019-04" db="EMBL/GenBank/DDBJ databases">
        <title>Chitiniphilus eburnea sp. nov., a novel chitinolytic bacterium isolated from aquaculture sludge.</title>
        <authorList>
            <person name="Sheng M."/>
        </authorList>
    </citation>
    <scope>NUCLEOTIDE SEQUENCE [LARGE SCALE GENOMIC DNA]</scope>
    <source>
        <strain evidence="3 4">HX-2-15</strain>
    </source>
</reference>
<organism evidence="3 4">
    <name type="scientific">Chitiniphilus eburneus</name>
    <dbReference type="NCBI Taxonomy" id="2571148"/>
    <lineage>
        <taxon>Bacteria</taxon>
        <taxon>Pseudomonadati</taxon>
        <taxon>Pseudomonadota</taxon>
        <taxon>Betaproteobacteria</taxon>
        <taxon>Neisseriales</taxon>
        <taxon>Chitinibacteraceae</taxon>
        <taxon>Chitiniphilus</taxon>
    </lineage>
</organism>